<dbReference type="Gene3D" id="3.30.200.20">
    <property type="entry name" value="Phosphorylase Kinase, domain 1"/>
    <property type="match status" value="2"/>
</dbReference>
<keyword evidence="6" id="KW-0732">Signal</keyword>
<dbReference type="PANTHER" id="PTHR27007">
    <property type="match status" value="1"/>
</dbReference>
<evidence type="ECO:0000259" key="13">
    <source>
        <dbReference type="PROSITE" id="PS50011"/>
    </source>
</evidence>
<comment type="caution">
    <text evidence="14">The sequence shown here is derived from an EMBL/GenBank/DDBJ whole genome shotgun (WGS) entry which is preliminary data.</text>
</comment>
<evidence type="ECO:0000256" key="12">
    <source>
        <dbReference type="ARBA" id="ARBA00023180"/>
    </source>
</evidence>
<protein>
    <recommendedName>
        <fullName evidence="13">Protein kinase domain-containing protein</fullName>
    </recommendedName>
</protein>
<dbReference type="GO" id="GO:0004672">
    <property type="term" value="F:protein kinase activity"/>
    <property type="evidence" value="ECO:0007669"/>
    <property type="project" value="InterPro"/>
</dbReference>
<dbReference type="GO" id="GO:0005886">
    <property type="term" value="C:plasma membrane"/>
    <property type="evidence" value="ECO:0007669"/>
    <property type="project" value="UniProtKB-SubCell"/>
</dbReference>
<evidence type="ECO:0000256" key="4">
    <source>
        <dbReference type="ARBA" id="ARBA00022475"/>
    </source>
</evidence>
<comment type="similarity">
    <text evidence="2">In the N-terminal section; belongs to the leguminous lectin family.</text>
</comment>
<evidence type="ECO:0000313" key="15">
    <source>
        <dbReference type="Proteomes" id="UP001054889"/>
    </source>
</evidence>
<dbReference type="InterPro" id="IPR001245">
    <property type="entry name" value="Ser-Thr/Tyr_kinase_cat_dom"/>
</dbReference>
<accession>A0AAV5FLZ7</accession>
<reference evidence="14" key="1">
    <citation type="journal article" date="2018" name="DNA Res.">
        <title>Multiple hybrid de novo genome assembly of finger millet, an orphan allotetraploid crop.</title>
        <authorList>
            <person name="Hatakeyama M."/>
            <person name="Aluri S."/>
            <person name="Balachadran M.T."/>
            <person name="Sivarajan S.R."/>
            <person name="Patrignani A."/>
            <person name="Gruter S."/>
            <person name="Poveda L."/>
            <person name="Shimizu-Inatsugi R."/>
            <person name="Baeten J."/>
            <person name="Francoijs K.J."/>
            <person name="Nataraja K.N."/>
            <person name="Reddy Y.A.N."/>
            <person name="Phadnis S."/>
            <person name="Ravikumar R.L."/>
            <person name="Schlapbach R."/>
            <person name="Sreeman S.M."/>
            <person name="Shimizu K.K."/>
        </authorList>
    </citation>
    <scope>NUCLEOTIDE SEQUENCE</scope>
</reference>
<keyword evidence="4" id="KW-1003">Cell membrane</keyword>
<reference evidence="14" key="2">
    <citation type="submission" date="2021-12" db="EMBL/GenBank/DDBJ databases">
        <title>Resequencing data analysis of finger millet.</title>
        <authorList>
            <person name="Hatakeyama M."/>
            <person name="Aluri S."/>
            <person name="Balachadran M.T."/>
            <person name="Sivarajan S.R."/>
            <person name="Poveda L."/>
            <person name="Shimizu-Inatsugi R."/>
            <person name="Schlapbach R."/>
            <person name="Sreeman S.M."/>
            <person name="Shimizu K.K."/>
        </authorList>
    </citation>
    <scope>NUCLEOTIDE SEQUENCE</scope>
</reference>
<dbReference type="SUPFAM" id="SSF56112">
    <property type="entry name" value="Protein kinase-like (PK-like)"/>
    <property type="match status" value="2"/>
</dbReference>
<evidence type="ECO:0000256" key="11">
    <source>
        <dbReference type="ARBA" id="ARBA00023170"/>
    </source>
</evidence>
<dbReference type="InterPro" id="IPR050528">
    <property type="entry name" value="L-type_Lectin-RKs"/>
</dbReference>
<dbReference type="FunFam" id="1.10.510.10:FF:000240">
    <property type="entry name" value="Lectin-domain containing receptor kinase A4.3"/>
    <property type="match status" value="1"/>
</dbReference>
<dbReference type="GO" id="GO:0002229">
    <property type="term" value="P:defense response to oomycetes"/>
    <property type="evidence" value="ECO:0007669"/>
    <property type="project" value="UniProtKB-ARBA"/>
</dbReference>
<keyword evidence="10" id="KW-0472">Membrane</keyword>
<gene>
    <name evidence="14" type="primary">gb24222</name>
    <name evidence="14" type="ORF">PR202_gb24222</name>
</gene>
<sequence length="537" mass="60000">MPLSLLKSITNNFSNDRQIGVGGFAVVYKGQLRNGAVAVKKLTQTLDVHETKFHQEVDSLLRGGRMSWQMNDKGFYALSFCQKGVLIIISAVLGSWTARFGTSQLGDIRLEPVRICAEIGIECTDFNPAKRPITQRIIERLAEVERTYGVIKTDELFISPPSSEPTGIKTELGEGGSKLLDEIELFDDDEVEMEEEFEKGMGPKPKRFSYGELAIATNNFSDEHNKLSGTGSIYRGFLKETGLAVAIKRVSKTYCRQQGWNWKELGAEVRIISRLRHCNLVQLIGWCHHVGGDDELLLVVYELMRNGCLDTYLHSDDTLLLMPWSLRHSIVLELGLALLYLHEQEESLCVVHGNIMPSNVMLDDNFHAKLGDLGLAGLVDHTAALNMLYVDPERMVRGRPANKANAESDVYSFGVVLLEIASGRQPMVTVGKHVIHLVEWVWEAYGRGTTVSDDESLKAWLYSFVSRRSSSRGSVLDAADGRLDGEFNVREMETVLIVGLWCAHPKRSMRPSIRQAVQVLRSEAQLPTLPPRMPVAT</sequence>
<dbReference type="Gene3D" id="1.10.510.10">
    <property type="entry name" value="Transferase(Phosphotransferase) domain 1"/>
    <property type="match status" value="1"/>
</dbReference>
<evidence type="ECO:0000256" key="8">
    <source>
        <dbReference type="ARBA" id="ARBA00022840"/>
    </source>
</evidence>
<keyword evidence="15" id="KW-1185">Reference proteome</keyword>
<evidence type="ECO:0000256" key="10">
    <source>
        <dbReference type="ARBA" id="ARBA00023136"/>
    </source>
</evidence>
<keyword evidence="8" id="KW-0067">ATP-binding</keyword>
<dbReference type="InterPro" id="IPR000719">
    <property type="entry name" value="Prot_kinase_dom"/>
</dbReference>
<evidence type="ECO:0000256" key="1">
    <source>
        <dbReference type="ARBA" id="ARBA00004251"/>
    </source>
</evidence>
<dbReference type="AlphaFoldDB" id="A0AAV5FLZ7"/>
<proteinExistence type="inferred from homology"/>
<evidence type="ECO:0000256" key="5">
    <source>
        <dbReference type="ARBA" id="ARBA00022692"/>
    </source>
</evidence>
<keyword evidence="9" id="KW-1133">Transmembrane helix</keyword>
<evidence type="ECO:0000256" key="3">
    <source>
        <dbReference type="ARBA" id="ARBA00010217"/>
    </source>
</evidence>
<evidence type="ECO:0000256" key="6">
    <source>
        <dbReference type="ARBA" id="ARBA00022729"/>
    </source>
</evidence>
<organism evidence="14 15">
    <name type="scientific">Eleusine coracana subsp. coracana</name>
    <dbReference type="NCBI Taxonomy" id="191504"/>
    <lineage>
        <taxon>Eukaryota</taxon>
        <taxon>Viridiplantae</taxon>
        <taxon>Streptophyta</taxon>
        <taxon>Embryophyta</taxon>
        <taxon>Tracheophyta</taxon>
        <taxon>Spermatophyta</taxon>
        <taxon>Magnoliopsida</taxon>
        <taxon>Liliopsida</taxon>
        <taxon>Poales</taxon>
        <taxon>Poaceae</taxon>
        <taxon>PACMAD clade</taxon>
        <taxon>Chloridoideae</taxon>
        <taxon>Cynodonteae</taxon>
        <taxon>Eleusininae</taxon>
        <taxon>Eleusine</taxon>
    </lineage>
</organism>
<comment type="similarity">
    <text evidence="3">In the C-terminal section; belongs to the protein kinase superfamily. Ser/Thr protein kinase family.</text>
</comment>
<evidence type="ECO:0000256" key="2">
    <source>
        <dbReference type="ARBA" id="ARBA00008536"/>
    </source>
</evidence>
<keyword evidence="5" id="KW-0812">Transmembrane</keyword>
<comment type="subcellular location">
    <subcellularLocation>
        <location evidence="1">Cell membrane</location>
        <topology evidence="1">Single-pass type I membrane protein</topology>
    </subcellularLocation>
</comment>
<keyword evidence="12" id="KW-0325">Glycoprotein</keyword>
<evidence type="ECO:0000313" key="14">
    <source>
        <dbReference type="EMBL" id="GJN35445.1"/>
    </source>
</evidence>
<name>A0AAV5FLZ7_ELECO</name>
<dbReference type="InterPro" id="IPR011009">
    <property type="entry name" value="Kinase-like_dom_sf"/>
</dbReference>
<evidence type="ECO:0000256" key="9">
    <source>
        <dbReference type="ARBA" id="ARBA00022989"/>
    </source>
</evidence>
<evidence type="ECO:0000256" key="7">
    <source>
        <dbReference type="ARBA" id="ARBA00022741"/>
    </source>
</evidence>
<dbReference type="PROSITE" id="PS50011">
    <property type="entry name" value="PROTEIN_KINASE_DOM"/>
    <property type="match status" value="1"/>
</dbReference>
<dbReference type="EMBL" id="BQKI01000088">
    <property type="protein sequence ID" value="GJN35445.1"/>
    <property type="molecule type" value="Genomic_DNA"/>
</dbReference>
<keyword evidence="7" id="KW-0547">Nucleotide-binding</keyword>
<dbReference type="Proteomes" id="UP001054889">
    <property type="component" value="Unassembled WGS sequence"/>
</dbReference>
<dbReference type="GO" id="GO:0005524">
    <property type="term" value="F:ATP binding"/>
    <property type="evidence" value="ECO:0007669"/>
    <property type="project" value="UniProtKB-KW"/>
</dbReference>
<dbReference type="Pfam" id="PF07714">
    <property type="entry name" value="PK_Tyr_Ser-Thr"/>
    <property type="match status" value="1"/>
</dbReference>
<feature type="domain" description="Protein kinase" evidence="13">
    <location>
        <begin position="222"/>
        <end position="487"/>
    </location>
</feature>
<keyword evidence="11" id="KW-0675">Receptor</keyword>